<feature type="transmembrane region" description="Helical" evidence="1">
    <location>
        <begin position="40"/>
        <end position="64"/>
    </location>
</feature>
<keyword evidence="1" id="KW-0812">Transmembrane</keyword>
<reference evidence="2" key="1">
    <citation type="submission" date="2021-01" db="EMBL/GenBank/DDBJ databases">
        <authorList>
            <person name="Zahm M."/>
            <person name="Roques C."/>
            <person name="Cabau C."/>
            <person name="Klopp C."/>
            <person name="Donnadieu C."/>
            <person name="Jouanno E."/>
            <person name="Lampietro C."/>
            <person name="Louis A."/>
            <person name="Herpin A."/>
            <person name="Echchiki A."/>
            <person name="Berthelot C."/>
            <person name="Parey E."/>
            <person name="Roest-Crollius H."/>
            <person name="Braasch I."/>
            <person name="Postlethwait J."/>
            <person name="Bobe J."/>
            <person name="Montfort J."/>
            <person name="Bouchez O."/>
            <person name="Begum T."/>
            <person name="Mejri S."/>
            <person name="Adams A."/>
            <person name="Chen W.-J."/>
            <person name="Guiguen Y."/>
        </authorList>
    </citation>
    <scope>NUCLEOTIDE SEQUENCE</scope>
    <source>
        <tissue evidence="2">Blood</tissue>
    </source>
</reference>
<keyword evidence="3" id="KW-1185">Reference proteome</keyword>
<organism evidence="2 3">
    <name type="scientific">Albula goreensis</name>
    <dbReference type="NCBI Taxonomy" id="1534307"/>
    <lineage>
        <taxon>Eukaryota</taxon>
        <taxon>Metazoa</taxon>
        <taxon>Chordata</taxon>
        <taxon>Craniata</taxon>
        <taxon>Vertebrata</taxon>
        <taxon>Euteleostomi</taxon>
        <taxon>Actinopterygii</taxon>
        <taxon>Neopterygii</taxon>
        <taxon>Teleostei</taxon>
        <taxon>Albuliformes</taxon>
        <taxon>Albulidae</taxon>
        <taxon>Albula</taxon>
    </lineage>
</organism>
<feature type="non-terminal residue" evidence="2">
    <location>
        <position position="92"/>
    </location>
</feature>
<evidence type="ECO:0000256" key="1">
    <source>
        <dbReference type="SAM" id="Phobius"/>
    </source>
</evidence>
<dbReference type="AlphaFoldDB" id="A0A8T3DN46"/>
<dbReference type="EMBL" id="JAERUA010000007">
    <property type="protein sequence ID" value="KAI1897416.1"/>
    <property type="molecule type" value="Genomic_DNA"/>
</dbReference>
<sequence>MHVLSLLGKGGLHRPVCEHLQSASSTCLRSSCPLALSPSLGLFFVGLAPVPTALALPVSVLTFVPIMSAAATSLCGRGETAGPAGSACPALP</sequence>
<comment type="caution">
    <text evidence="2">The sequence shown here is derived from an EMBL/GenBank/DDBJ whole genome shotgun (WGS) entry which is preliminary data.</text>
</comment>
<dbReference type="Proteomes" id="UP000829720">
    <property type="component" value="Unassembled WGS sequence"/>
</dbReference>
<gene>
    <name evidence="2" type="ORF">AGOR_G00083070</name>
</gene>
<keyword evidence="1" id="KW-1133">Transmembrane helix</keyword>
<protein>
    <submittedName>
        <fullName evidence="2">Uncharacterized protein</fullName>
    </submittedName>
</protein>
<name>A0A8T3DN46_9TELE</name>
<evidence type="ECO:0000313" key="3">
    <source>
        <dbReference type="Proteomes" id="UP000829720"/>
    </source>
</evidence>
<keyword evidence="1" id="KW-0472">Membrane</keyword>
<accession>A0A8T3DN46</accession>
<proteinExistence type="predicted"/>
<evidence type="ECO:0000313" key="2">
    <source>
        <dbReference type="EMBL" id="KAI1897416.1"/>
    </source>
</evidence>